<reference evidence="7 8" key="1">
    <citation type="submission" date="2021-05" db="EMBL/GenBank/DDBJ databases">
        <title>Genome Assembly of Synthetic Allotetraploid Brassica napus Reveals Homoeologous Exchanges between Subgenomes.</title>
        <authorList>
            <person name="Davis J.T."/>
        </authorList>
    </citation>
    <scope>NUCLEOTIDE SEQUENCE [LARGE SCALE GENOMIC DNA]</scope>
    <source>
        <strain evidence="8">cv. Da-Ae</strain>
        <tissue evidence="7">Seedling</tissue>
    </source>
</reference>
<dbReference type="InterPro" id="IPR001611">
    <property type="entry name" value="Leu-rich_rpt"/>
</dbReference>
<dbReference type="Pfam" id="PF13855">
    <property type="entry name" value="LRR_8"/>
    <property type="match status" value="1"/>
</dbReference>
<dbReference type="InterPro" id="IPR032675">
    <property type="entry name" value="LRR_dom_sf"/>
</dbReference>
<protein>
    <recommendedName>
        <fullName evidence="6">Leucine-rich repeat-containing N-terminal plant-type domain-containing protein</fullName>
    </recommendedName>
</protein>
<feature type="domain" description="Leucine-rich repeat-containing N-terminal plant-type" evidence="6">
    <location>
        <begin position="30"/>
        <end position="67"/>
    </location>
</feature>
<feature type="signal peptide" evidence="5">
    <location>
        <begin position="1"/>
        <end position="24"/>
    </location>
</feature>
<dbReference type="EMBL" id="JAGKQM010000009">
    <property type="protein sequence ID" value="KAH0913358.1"/>
    <property type="molecule type" value="Genomic_DNA"/>
</dbReference>
<evidence type="ECO:0000256" key="5">
    <source>
        <dbReference type="SAM" id="SignalP"/>
    </source>
</evidence>
<dbReference type="PANTHER" id="PTHR48007:SF68">
    <property type="entry name" value="PROTEIN KINASE DOMAIN-CONTAINING PROTEIN"/>
    <property type="match status" value="1"/>
</dbReference>
<evidence type="ECO:0000256" key="3">
    <source>
        <dbReference type="ARBA" id="ARBA00022737"/>
    </source>
</evidence>
<evidence type="ECO:0000256" key="1">
    <source>
        <dbReference type="ARBA" id="ARBA00004370"/>
    </source>
</evidence>
<dbReference type="Proteomes" id="UP000824890">
    <property type="component" value="Unassembled WGS sequence"/>
</dbReference>
<name>A0ABQ8C9Y6_BRANA</name>
<keyword evidence="2" id="KW-0433">Leucine-rich repeat</keyword>
<comment type="subcellular location">
    <subcellularLocation>
        <location evidence="1">Membrane</location>
    </subcellularLocation>
</comment>
<dbReference type="Pfam" id="PF00560">
    <property type="entry name" value="LRR_1"/>
    <property type="match status" value="1"/>
</dbReference>
<dbReference type="InterPro" id="IPR011009">
    <property type="entry name" value="Kinase-like_dom_sf"/>
</dbReference>
<evidence type="ECO:0000256" key="4">
    <source>
        <dbReference type="PROSITE-ProRule" id="PRU00221"/>
    </source>
</evidence>
<dbReference type="Gene3D" id="3.80.10.10">
    <property type="entry name" value="Ribonuclease Inhibitor"/>
    <property type="match status" value="1"/>
</dbReference>
<feature type="chain" id="PRO_5045318703" description="Leucine-rich repeat-containing N-terminal plant-type domain-containing protein" evidence="5">
    <location>
        <begin position="25"/>
        <end position="383"/>
    </location>
</feature>
<dbReference type="PANTHER" id="PTHR48007">
    <property type="entry name" value="LEUCINE-RICH REPEAT RECEPTOR-LIKE PROTEIN KINASE PXC1"/>
    <property type="match status" value="1"/>
</dbReference>
<proteinExistence type="predicted"/>
<evidence type="ECO:0000256" key="2">
    <source>
        <dbReference type="ARBA" id="ARBA00022614"/>
    </source>
</evidence>
<keyword evidence="3" id="KW-0677">Repeat</keyword>
<keyword evidence="4" id="KW-0853">WD repeat</keyword>
<dbReference type="InterPro" id="IPR046959">
    <property type="entry name" value="PRK1-6/SRF4-like"/>
</dbReference>
<dbReference type="SUPFAM" id="SSF56112">
    <property type="entry name" value="Protein kinase-like (PK-like)"/>
    <property type="match status" value="1"/>
</dbReference>
<dbReference type="SUPFAM" id="SSF50978">
    <property type="entry name" value="WD40 repeat-like"/>
    <property type="match status" value="1"/>
</dbReference>
<dbReference type="InterPro" id="IPR013210">
    <property type="entry name" value="LRR_N_plant-typ"/>
</dbReference>
<accession>A0ABQ8C9Y6</accession>
<sequence>MSFTRRQVFFVLSVLALIMPFSAGVTNLRDVSAINNLYITLGAPSLSHWLAFGGDPCGEKWQGVVCDSSNITEIRIPGMKVGGGLSDTLADFSSIQLMDFSNNHISGTIPQALPSTIRNLSLSSNRFTGNIPFTLSFPSDLSELSLGNNLLSGEIPDNFQQLSKLTKLDLSSNVLEGRLPPSMGELATLKILKQLILRTYTAKSIKSSPFQKIYGAGDRIYGYPTPPRAEESWRTMPPTSYYNSCSFPPGLNTSSSATVFAVASLQQYTNSFSEEHIIGEGSLGNVYKAVFPHGKFLAVRKLSNTINRTQSDGDFLNLVSNVLKLKRGNILEFLVYCNEYGMVKGCLCMSTVLMFHDGPIRSLDFHPLEFLLATGSADRTVKF</sequence>
<evidence type="ECO:0000313" key="7">
    <source>
        <dbReference type="EMBL" id="KAH0913358.1"/>
    </source>
</evidence>
<dbReference type="InterPro" id="IPR001680">
    <property type="entry name" value="WD40_rpt"/>
</dbReference>
<dbReference type="PROSITE" id="PS50082">
    <property type="entry name" value="WD_REPEATS_2"/>
    <property type="match status" value="1"/>
</dbReference>
<keyword evidence="8" id="KW-1185">Reference proteome</keyword>
<dbReference type="PROSITE" id="PS50294">
    <property type="entry name" value="WD_REPEATS_REGION"/>
    <property type="match status" value="1"/>
</dbReference>
<gene>
    <name evidence="7" type="ORF">HID58_036679</name>
</gene>
<dbReference type="SUPFAM" id="SSF52058">
    <property type="entry name" value="L domain-like"/>
    <property type="match status" value="1"/>
</dbReference>
<comment type="caution">
    <text evidence="7">The sequence shown here is derived from an EMBL/GenBank/DDBJ whole genome shotgun (WGS) entry which is preliminary data.</text>
</comment>
<dbReference type="Gene3D" id="3.30.200.20">
    <property type="entry name" value="Phosphorylase Kinase, domain 1"/>
    <property type="match status" value="1"/>
</dbReference>
<evidence type="ECO:0000313" key="8">
    <source>
        <dbReference type="Proteomes" id="UP000824890"/>
    </source>
</evidence>
<dbReference type="InterPro" id="IPR036322">
    <property type="entry name" value="WD40_repeat_dom_sf"/>
</dbReference>
<feature type="repeat" description="WD" evidence="4">
    <location>
        <begin position="353"/>
        <end position="383"/>
    </location>
</feature>
<keyword evidence="5" id="KW-0732">Signal</keyword>
<dbReference type="Pfam" id="PF08263">
    <property type="entry name" value="LRRNT_2"/>
    <property type="match status" value="1"/>
</dbReference>
<evidence type="ECO:0000259" key="6">
    <source>
        <dbReference type="Pfam" id="PF08263"/>
    </source>
</evidence>
<organism evidence="7 8">
    <name type="scientific">Brassica napus</name>
    <name type="common">Rape</name>
    <dbReference type="NCBI Taxonomy" id="3708"/>
    <lineage>
        <taxon>Eukaryota</taxon>
        <taxon>Viridiplantae</taxon>
        <taxon>Streptophyta</taxon>
        <taxon>Embryophyta</taxon>
        <taxon>Tracheophyta</taxon>
        <taxon>Spermatophyta</taxon>
        <taxon>Magnoliopsida</taxon>
        <taxon>eudicotyledons</taxon>
        <taxon>Gunneridae</taxon>
        <taxon>Pentapetalae</taxon>
        <taxon>rosids</taxon>
        <taxon>malvids</taxon>
        <taxon>Brassicales</taxon>
        <taxon>Brassicaceae</taxon>
        <taxon>Brassiceae</taxon>
        <taxon>Brassica</taxon>
    </lineage>
</organism>